<evidence type="ECO:0000256" key="2">
    <source>
        <dbReference type="ARBA" id="ARBA00022614"/>
    </source>
</evidence>
<name>A0A2A2LYY0_9BILA</name>
<dbReference type="PANTHER" id="PTHR45973">
    <property type="entry name" value="PROTEIN PHOSPHATASE 1 REGULATORY SUBUNIT SDS22-RELATED"/>
    <property type="match status" value="1"/>
</dbReference>
<keyword evidence="3" id="KW-0677">Repeat</keyword>
<dbReference type="GO" id="GO:0005634">
    <property type="term" value="C:nucleus"/>
    <property type="evidence" value="ECO:0007669"/>
    <property type="project" value="UniProtKB-SubCell"/>
</dbReference>
<dbReference type="InterPro" id="IPR025875">
    <property type="entry name" value="Leu-rich_rpt_4"/>
</dbReference>
<evidence type="ECO:0000256" key="4">
    <source>
        <dbReference type="ARBA" id="ARBA00023242"/>
    </source>
</evidence>
<dbReference type="SMART" id="SM00369">
    <property type="entry name" value="LRR_TYP"/>
    <property type="match status" value="3"/>
</dbReference>
<dbReference type="OrthoDB" id="7451790at2759"/>
<comment type="subcellular location">
    <subcellularLocation>
        <location evidence="1">Nucleus</location>
    </subcellularLocation>
</comment>
<evidence type="ECO:0000256" key="5">
    <source>
        <dbReference type="ARBA" id="ARBA00023460"/>
    </source>
</evidence>
<keyword evidence="2" id="KW-0433">Leucine-rich repeat</keyword>
<keyword evidence="7" id="KW-1185">Reference proteome</keyword>
<dbReference type="Pfam" id="PF13516">
    <property type="entry name" value="LRR_6"/>
    <property type="match status" value="1"/>
</dbReference>
<dbReference type="Proteomes" id="UP000218231">
    <property type="component" value="Unassembled WGS sequence"/>
</dbReference>
<dbReference type="InterPro" id="IPR003591">
    <property type="entry name" value="Leu-rich_rpt_typical-subtyp"/>
</dbReference>
<accession>A0A2A2LYY0</accession>
<dbReference type="Pfam" id="PF12799">
    <property type="entry name" value="LRR_4"/>
    <property type="match status" value="2"/>
</dbReference>
<evidence type="ECO:0000313" key="7">
    <source>
        <dbReference type="Proteomes" id="UP000218231"/>
    </source>
</evidence>
<evidence type="ECO:0000313" key="6">
    <source>
        <dbReference type="EMBL" id="PAV91462.1"/>
    </source>
</evidence>
<dbReference type="PANTHER" id="PTHR45973:SF23">
    <property type="entry name" value="PROTEIN PHOSPHATASE 1 REGULATORY SUBUNIT 7"/>
    <property type="match status" value="1"/>
</dbReference>
<proteinExistence type="inferred from homology"/>
<sequence>MSIMKEIEKIENLSALTNLITLDLSYNRIAVIEGLDQLVNLKTLYFVHNKITRIEGLDKLINLEYLELGDNRIKKIENLDNNGLEGLHNLREIYFSQNGIQYVKGFPHNPKLEILDLNQNRVESVKDIRHLQNLTDFWAKGNKASRFSTILLTDWSVFDELEHLPRLSFVYLDDNPFSTNNENYRAKAIRLLPQVHRLDAQFVKDESVGVRPWKTDKQDGQ</sequence>
<reference evidence="6 7" key="1">
    <citation type="journal article" date="2017" name="Curr. Biol.">
        <title>Genome architecture and evolution of a unichromosomal asexual nematode.</title>
        <authorList>
            <person name="Fradin H."/>
            <person name="Zegar C."/>
            <person name="Gutwein M."/>
            <person name="Lucas J."/>
            <person name="Kovtun M."/>
            <person name="Corcoran D."/>
            <person name="Baugh L.R."/>
            <person name="Kiontke K."/>
            <person name="Gunsalus K."/>
            <person name="Fitch D.H."/>
            <person name="Piano F."/>
        </authorList>
    </citation>
    <scope>NUCLEOTIDE SEQUENCE [LARGE SCALE GENOMIC DNA]</scope>
    <source>
        <strain evidence="6">PF1309</strain>
    </source>
</reference>
<dbReference type="SMART" id="SM00365">
    <property type="entry name" value="LRR_SD22"/>
    <property type="match status" value="5"/>
</dbReference>
<dbReference type="InterPro" id="IPR001611">
    <property type="entry name" value="Leu-rich_rpt"/>
</dbReference>
<dbReference type="SUPFAM" id="SSF52058">
    <property type="entry name" value="L domain-like"/>
    <property type="match status" value="1"/>
</dbReference>
<comment type="similarity">
    <text evidence="5">Belongs to the SDS22 family.</text>
</comment>
<evidence type="ECO:0000256" key="1">
    <source>
        <dbReference type="ARBA" id="ARBA00004123"/>
    </source>
</evidence>
<dbReference type="Gene3D" id="3.80.10.10">
    <property type="entry name" value="Ribonuclease Inhibitor"/>
    <property type="match status" value="2"/>
</dbReference>
<dbReference type="EMBL" id="LIAE01006314">
    <property type="protein sequence ID" value="PAV91462.1"/>
    <property type="molecule type" value="Genomic_DNA"/>
</dbReference>
<evidence type="ECO:0008006" key="8">
    <source>
        <dbReference type="Google" id="ProtNLM"/>
    </source>
</evidence>
<comment type="caution">
    <text evidence="6">The sequence shown here is derived from an EMBL/GenBank/DDBJ whole genome shotgun (WGS) entry which is preliminary data.</text>
</comment>
<organism evidence="6 7">
    <name type="scientific">Diploscapter pachys</name>
    <dbReference type="NCBI Taxonomy" id="2018661"/>
    <lineage>
        <taxon>Eukaryota</taxon>
        <taxon>Metazoa</taxon>
        <taxon>Ecdysozoa</taxon>
        <taxon>Nematoda</taxon>
        <taxon>Chromadorea</taxon>
        <taxon>Rhabditida</taxon>
        <taxon>Rhabditina</taxon>
        <taxon>Rhabditomorpha</taxon>
        <taxon>Rhabditoidea</taxon>
        <taxon>Rhabditidae</taxon>
        <taxon>Diploscapter</taxon>
    </lineage>
</organism>
<dbReference type="PROSITE" id="PS51450">
    <property type="entry name" value="LRR"/>
    <property type="match status" value="4"/>
</dbReference>
<dbReference type="STRING" id="2018661.A0A2A2LYY0"/>
<gene>
    <name evidence="6" type="ORF">WR25_05800</name>
</gene>
<protein>
    <recommendedName>
        <fullName evidence="8">Protein phosphatase 1 regulatory subunit 7</fullName>
    </recommendedName>
</protein>
<dbReference type="AlphaFoldDB" id="A0A2A2LYY0"/>
<keyword evidence="4" id="KW-0539">Nucleus</keyword>
<dbReference type="InterPro" id="IPR032675">
    <property type="entry name" value="LRR_dom_sf"/>
</dbReference>
<dbReference type="InterPro" id="IPR050576">
    <property type="entry name" value="Cilia_flagella_integrity"/>
</dbReference>
<evidence type="ECO:0000256" key="3">
    <source>
        <dbReference type="ARBA" id="ARBA00022737"/>
    </source>
</evidence>